<dbReference type="InterPro" id="IPR036770">
    <property type="entry name" value="Ankyrin_rpt-contain_sf"/>
</dbReference>
<accession>W1QBK5</accession>
<evidence type="ECO:0000256" key="1">
    <source>
        <dbReference type="ARBA" id="ARBA00022737"/>
    </source>
</evidence>
<gene>
    <name evidence="7" type="ORF">HPODL_04058</name>
</gene>
<dbReference type="Pfam" id="PF00023">
    <property type="entry name" value="Ank"/>
    <property type="match status" value="1"/>
</dbReference>
<keyword evidence="4" id="KW-0175">Coiled coil</keyword>
<name>W1QBK5_OGAPD</name>
<dbReference type="AlphaFoldDB" id="W1QBK5"/>
<keyword evidence="2 3" id="KW-0040">ANK repeat</keyword>
<dbReference type="OrthoDB" id="6718656at2759"/>
<dbReference type="GO" id="GO:0003677">
    <property type="term" value="F:DNA binding"/>
    <property type="evidence" value="ECO:0007669"/>
    <property type="project" value="InterPro"/>
</dbReference>
<dbReference type="InterPro" id="IPR002110">
    <property type="entry name" value="Ankyrin_rpt"/>
</dbReference>
<feature type="repeat" description="ANK" evidence="3">
    <location>
        <begin position="340"/>
        <end position="372"/>
    </location>
</feature>
<dbReference type="SUPFAM" id="SSF54616">
    <property type="entry name" value="DNA-binding domain of Mlu1-box binding protein MBP1"/>
    <property type="match status" value="1"/>
</dbReference>
<dbReference type="KEGG" id="opa:HPODL_04058"/>
<dbReference type="PROSITE" id="PS51299">
    <property type="entry name" value="HTH_APSES"/>
    <property type="match status" value="1"/>
</dbReference>
<dbReference type="GO" id="GO:0001228">
    <property type="term" value="F:DNA-binding transcription activator activity, RNA polymerase II-specific"/>
    <property type="evidence" value="ECO:0007669"/>
    <property type="project" value="UniProtKB-ARBA"/>
</dbReference>
<evidence type="ECO:0000256" key="2">
    <source>
        <dbReference type="ARBA" id="ARBA00023043"/>
    </source>
</evidence>
<dbReference type="Pfam" id="PF04383">
    <property type="entry name" value="KilA-N"/>
    <property type="match status" value="1"/>
</dbReference>
<keyword evidence="8" id="KW-1185">Reference proteome</keyword>
<dbReference type="Gene3D" id="1.25.40.20">
    <property type="entry name" value="Ankyrin repeat-containing domain"/>
    <property type="match status" value="1"/>
</dbReference>
<evidence type="ECO:0000259" key="6">
    <source>
        <dbReference type="PROSITE" id="PS51299"/>
    </source>
</evidence>
<feature type="repeat" description="ANK" evidence="3">
    <location>
        <begin position="473"/>
        <end position="505"/>
    </location>
</feature>
<dbReference type="PANTHER" id="PTHR43828:SF7">
    <property type="entry name" value="REGULATORY PROTEIN SWI4"/>
    <property type="match status" value="1"/>
</dbReference>
<dbReference type="GO" id="GO:0033309">
    <property type="term" value="C:SBF transcription complex"/>
    <property type="evidence" value="ECO:0007669"/>
    <property type="project" value="TreeGrafter"/>
</dbReference>
<dbReference type="RefSeq" id="XP_013934314.1">
    <property type="nucleotide sequence ID" value="XM_014078839.1"/>
</dbReference>
<evidence type="ECO:0000256" key="3">
    <source>
        <dbReference type="PROSITE-ProRule" id="PRU00023"/>
    </source>
</evidence>
<evidence type="ECO:0000313" key="7">
    <source>
        <dbReference type="EMBL" id="ESW98431.1"/>
    </source>
</evidence>
<proteinExistence type="predicted"/>
<dbReference type="InterPro" id="IPR018004">
    <property type="entry name" value="KilA/APSES_HTH"/>
</dbReference>
<feature type="coiled-coil region" evidence="4">
    <location>
        <begin position="592"/>
        <end position="648"/>
    </location>
</feature>
<dbReference type="PANTHER" id="PTHR43828">
    <property type="entry name" value="ASPARAGINASE"/>
    <property type="match status" value="1"/>
</dbReference>
<evidence type="ECO:0000313" key="8">
    <source>
        <dbReference type="Proteomes" id="UP000008673"/>
    </source>
</evidence>
<dbReference type="EMBL" id="AEOI02000008">
    <property type="protein sequence ID" value="ESW98431.1"/>
    <property type="molecule type" value="Genomic_DNA"/>
</dbReference>
<dbReference type="SMART" id="SM01252">
    <property type="entry name" value="KilA-N"/>
    <property type="match status" value="1"/>
</dbReference>
<dbReference type="Proteomes" id="UP000008673">
    <property type="component" value="Unassembled WGS sequence"/>
</dbReference>
<dbReference type="Gene3D" id="3.10.260.10">
    <property type="entry name" value="Transcription regulator HTH, APSES-type DNA-binding domain"/>
    <property type="match status" value="1"/>
</dbReference>
<dbReference type="InterPro" id="IPR036887">
    <property type="entry name" value="HTH_APSES_sf"/>
</dbReference>
<feature type="region of interest" description="Disordered" evidence="5">
    <location>
        <begin position="231"/>
        <end position="264"/>
    </location>
</feature>
<dbReference type="OMA" id="VDVYECY"/>
<dbReference type="SMART" id="SM00248">
    <property type="entry name" value="ANK"/>
    <property type="match status" value="3"/>
</dbReference>
<dbReference type="PROSITE" id="PS50088">
    <property type="entry name" value="ANK_REPEAT"/>
    <property type="match status" value="2"/>
</dbReference>
<dbReference type="eggNOG" id="ENOG502QUTG">
    <property type="taxonomic scope" value="Eukaryota"/>
</dbReference>
<feature type="region of interest" description="Disordered" evidence="5">
    <location>
        <begin position="108"/>
        <end position="160"/>
    </location>
</feature>
<dbReference type="HOGENOM" id="CLU_009666_2_0_1"/>
<dbReference type="InterPro" id="IPR051642">
    <property type="entry name" value="SWI6-like"/>
</dbReference>
<sequence length="807" mass="90691">MADLYIATYSQVDVIESTVNGIPLMRRCEDDWVNATQILKIAGFGKAQRTRLLEKEVHQFKHQKIQGGYGRFQGTWVPLDFARELAQTHKIPTENSKVLYYDREKDAPLEKRTKTKPSAVQGAGTEARKRKSKVDGDSGHKPNKKVSAFSQTHAPPTFGSVHTYHAQSQAVPPMVPMNTSQYAFSAAQHQYSMKMPAYYAAPAYPGMSQLPQQQVMMQQPQMHRFSHNYNNFGSLSTTDGSQDELRLNRTSSDTSTSSGFESELKHPGELAMDSFAHHQYNLGTPSASNILSEHHELENEEFDYYTEKLLSFFGNDDEPIPDFILNPPRDFDINKAIDDEGHTPLHWASALASHPVIQVLIEKNANPLILNGSGMNSLSKLIHFTNSYDLKNFGIILQLLRQCLIVPDAQGRTPLHYIMELTANPNKINCLSYYFDEIVRFIEFQQSEAERLSAGNKADRDLLKILINHRDKNGDAALRLAVKAGEPQFIAKLIKLGADVDEVGLHNIPPAVVQELRLDRSESAEPAKFRTPTRFAAEDDNKENVFEDNSTITNSSVAGKDDAAQLLKLETPRSPGSRASDLVAADSFFDSLRLFESRLASLMQNLNESVREELGTKEEELAHNLETIRQMESEVQQLGAKTDKLMEQLLRDADEDDRRVLENAAFEPHTVHSLLDKYEQQLHEKHEQLVNMYERSQALELAKLVHQEETQISGAAEQGTTAKRVELAVQLTSLQIERRSLIGSITASLSGLSDSDDGNAAALEERRMQAKLYLYRKLIASICNLPFEEIDQDLLTGIETRLLEAKT</sequence>
<dbReference type="GO" id="GO:0030907">
    <property type="term" value="C:MBF transcription complex"/>
    <property type="evidence" value="ECO:0007669"/>
    <property type="project" value="TreeGrafter"/>
</dbReference>
<organism evidence="7 8">
    <name type="scientific">Ogataea parapolymorpha (strain ATCC 26012 / BCRC 20466 / JCM 22074 / NRRL Y-7560 / DL-1)</name>
    <name type="common">Yeast</name>
    <name type="synonym">Hansenula polymorpha</name>
    <dbReference type="NCBI Taxonomy" id="871575"/>
    <lineage>
        <taxon>Eukaryota</taxon>
        <taxon>Fungi</taxon>
        <taxon>Dikarya</taxon>
        <taxon>Ascomycota</taxon>
        <taxon>Saccharomycotina</taxon>
        <taxon>Pichiomycetes</taxon>
        <taxon>Pichiales</taxon>
        <taxon>Pichiaceae</taxon>
        <taxon>Ogataea</taxon>
    </lineage>
</organism>
<feature type="compositionally biased region" description="Polar residues" evidence="5">
    <location>
        <begin position="231"/>
        <end position="240"/>
    </location>
</feature>
<dbReference type="STRING" id="871575.W1QBK5"/>
<dbReference type="SUPFAM" id="SSF48403">
    <property type="entry name" value="Ankyrin repeat"/>
    <property type="match status" value="1"/>
</dbReference>
<reference evidence="7 8" key="1">
    <citation type="journal article" date="2013" name="BMC Genomics">
        <title>Genome sequence and analysis of methylotrophic yeast Hansenula polymorpha DL1.</title>
        <authorList>
            <person name="Ravin N.V."/>
            <person name="Eldarov M.A."/>
            <person name="Kadnikov V.V."/>
            <person name="Beletsky A.V."/>
            <person name="Schneider J."/>
            <person name="Mardanova E.S."/>
            <person name="Smekalova E.M."/>
            <person name="Zvereva M.I."/>
            <person name="Dontsova O.A."/>
            <person name="Mardanov A.V."/>
            <person name="Skryabin K.G."/>
        </authorList>
    </citation>
    <scope>NUCLEOTIDE SEQUENCE [LARGE SCALE GENOMIC DNA]</scope>
    <source>
        <strain evidence="8">ATCC 26012 / BCRC 20466 / JCM 22074 / NRRL Y-7560 / DL-1</strain>
    </source>
</reference>
<evidence type="ECO:0000256" key="4">
    <source>
        <dbReference type="SAM" id="Coils"/>
    </source>
</evidence>
<protein>
    <submittedName>
        <fullName evidence="7">Regulatory protein SWI4</fullName>
    </submittedName>
</protein>
<dbReference type="InterPro" id="IPR003163">
    <property type="entry name" value="Tscrpt_reg_HTH_APSES-type"/>
</dbReference>
<comment type="caution">
    <text evidence="7">The sequence shown here is derived from an EMBL/GenBank/DDBJ whole genome shotgun (WGS) entry which is preliminary data.</text>
</comment>
<evidence type="ECO:0000256" key="5">
    <source>
        <dbReference type="SAM" id="MobiDB-lite"/>
    </source>
</evidence>
<keyword evidence="1" id="KW-0677">Repeat</keyword>
<dbReference type="GeneID" id="25773489"/>
<feature type="domain" description="HTH APSES-type" evidence="6">
    <location>
        <begin position="4"/>
        <end position="110"/>
    </location>
</feature>
<dbReference type="PROSITE" id="PS50297">
    <property type="entry name" value="ANK_REP_REGION"/>
    <property type="match status" value="2"/>
</dbReference>